<dbReference type="EMBL" id="LT594323">
    <property type="protein sequence ID" value="SBT45731.1"/>
    <property type="molecule type" value="Genomic_DNA"/>
</dbReference>
<gene>
    <name evidence="1" type="ORF">GA0070611_3125</name>
</gene>
<dbReference type="OrthoDB" id="4246860at2"/>
<proteinExistence type="predicted"/>
<dbReference type="PATRIC" id="fig|261654.4.peg.3178"/>
<accession>A0A1A8ZNQ3</accession>
<dbReference type="STRING" id="261654.GA0070611_3125"/>
<reference evidence="2" key="1">
    <citation type="submission" date="2016-06" db="EMBL/GenBank/DDBJ databases">
        <authorList>
            <person name="Varghese N."/>
            <person name="Submissions Spin"/>
        </authorList>
    </citation>
    <scope>NUCLEOTIDE SEQUENCE [LARGE SCALE GENOMIC DNA]</scope>
    <source>
        <strain evidence="2">DSM 44815</strain>
    </source>
</reference>
<evidence type="ECO:0000313" key="2">
    <source>
        <dbReference type="Proteomes" id="UP000199385"/>
    </source>
</evidence>
<name>A0A1A8ZNQ3_9ACTN</name>
<dbReference type="AlphaFoldDB" id="A0A1A8ZNQ3"/>
<keyword evidence="2" id="KW-1185">Reference proteome</keyword>
<dbReference type="RefSeq" id="WP_091664701.1">
    <property type="nucleotide sequence ID" value="NZ_LT594323.1"/>
</dbReference>
<dbReference type="Proteomes" id="UP000199385">
    <property type="component" value="Chromosome I"/>
</dbReference>
<organism evidence="1 2">
    <name type="scientific">Micromonospora auratinigra</name>
    <dbReference type="NCBI Taxonomy" id="261654"/>
    <lineage>
        <taxon>Bacteria</taxon>
        <taxon>Bacillati</taxon>
        <taxon>Actinomycetota</taxon>
        <taxon>Actinomycetes</taxon>
        <taxon>Micromonosporales</taxon>
        <taxon>Micromonosporaceae</taxon>
        <taxon>Micromonospora</taxon>
    </lineage>
</organism>
<sequence>MVAGIGTSGIGWDRWAFDLGRSIFPVDDAGEIAALAGRPAADLLAAARPSGGRAVLPGAELARVLRRHGVPPEALAEDGVVLPIHVRVVTDGSLLDALRAATGTMDRAGLESVDPDAEVDPRWRAALDGIADAELRSHLSALFLDDESARAYGGEYCGAHWPSGSEPIRSAAARVVAAWEFGEGQAWSAIVELADDHRPPGV</sequence>
<evidence type="ECO:0000313" key="1">
    <source>
        <dbReference type="EMBL" id="SBT45731.1"/>
    </source>
</evidence>
<protein>
    <submittedName>
        <fullName evidence="1">Uncharacterized protein</fullName>
    </submittedName>
</protein>